<proteinExistence type="predicted"/>
<sequence>MSYVPPYQRRVDAGAATNSRNKKAAQNIDPNSHALYGAAPPTVGTETGGNNSSQTLGTSVSEKLQPQRQVRLPRRDRRTRHQKVLELETQGPRPFRWWFARFLGLGAKRTKQPSPGPQRHGDQRNKPRKQGRG</sequence>
<comment type="caution">
    <text evidence="2">The sequence shown here is derived from an EMBL/GenBank/DDBJ whole genome shotgun (WGS) entry which is preliminary data.</text>
</comment>
<evidence type="ECO:0000256" key="1">
    <source>
        <dbReference type="SAM" id="MobiDB-lite"/>
    </source>
</evidence>
<evidence type="ECO:0000313" key="2">
    <source>
        <dbReference type="EMBL" id="RDX66107.1"/>
    </source>
</evidence>
<feature type="compositionally biased region" description="Basic residues" evidence="1">
    <location>
        <begin position="71"/>
        <end position="82"/>
    </location>
</feature>
<feature type="compositionally biased region" description="Polar residues" evidence="1">
    <location>
        <begin position="44"/>
        <end position="64"/>
    </location>
</feature>
<dbReference type="AlphaFoldDB" id="A0A371EJ76"/>
<dbReference type="Proteomes" id="UP000257109">
    <property type="component" value="Unassembled WGS sequence"/>
</dbReference>
<dbReference type="EMBL" id="QJKJ01013588">
    <property type="protein sequence ID" value="RDX66107.1"/>
    <property type="molecule type" value="Genomic_DNA"/>
</dbReference>
<feature type="non-terminal residue" evidence="2">
    <location>
        <position position="1"/>
    </location>
</feature>
<reference evidence="2" key="1">
    <citation type="submission" date="2018-05" db="EMBL/GenBank/DDBJ databases">
        <title>Draft genome of Mucuna pruriens seed.</title>
        <authorList>
            <person name="Nnadi N.E."/>
            <person name="Vos R."/>
            <person name="Hasami M.H."/>
            <person name="Devisetty U.K."/>
            <person name="Aguiy J.C."/>
        </authorList>
    </citation>
    <scope>NUCLEOTIDE SEQUENCE [LARGE SCALE GENOMIC DNA]</scope>
    <source>
        <strain evidence="2">JCA_2017</strain>
    </source>
</reference>
<evidence type="ECO:0000313" key="3">
    <source>
        <dbReference type="Proteomes" id="UP000257109"/>
    </source>
</evidence>
<feature type="region of interest" description="Disordered" evidence="1">
    <location>
        <begin position="1"/>
        <end position="82"/>
    </location>
</feature>
<accession>A0A371EJ76</accession>
<gene>
    <name evidence="2" type="ORF">CR513_55167</name>
</gene>
<name>A0A371EJ76_MUCPR</name>
<feature type="region of interest" description="Disordered" evidence="1">
    <location>
        <begin position="108"/>
        <end position="133"/>
    </location>
</feature>
<keyword evidence="3" id="KW-1185">Reference proteome</keyword>
<organism evidence="2 3">
    <name type="scientific">Mucuna pruriens</name>
    <name type="common">Velvet bean</name>
    <name type="synonym">Dolichos pruriens</name>
    <dbReference type="NCBI Taxonomy" id="157652"/>
    <lineage>
        <taxon>Eukaryota</taxon>
        <taxon>Viridiplantae</taxon>
        <taxon>Streptophyta</taxon>
        <taxon>Embryophyta</taxon>
        <taxon>Tracheophyta</taxon>
        <taxon>Spermatophyta</taxon>
        <taxon>Magnoliopsida</taxon>
        <taxon>eudicotyledons</taxon>
        <taxon>Gunneridae</taxon>
        <taxon>Pentapetalae</taxon>
        <taxon>rosids</taxon>
        <taxon>fabids</taxon>
        <taxon>Fabales</taxon>
        <taxon>Fabaceae</taxon>
        <taxon>Papilionoideae</taxon>
        <taxon>50 kb inversion clade</taxon>
        <taxon>NPAAA clade</taxon>
        <taxon>indigoferoid/millettioid clade</taxon>
        <taxon>Phaseoleae</taxon>
        <taxon>Mucuna</taxon>
    </lineage>
</organism>
<protein>
    <submittedName>
        <fullName evidence="2">Uncharacterized protein</fullName>
    </submittedName>
</protein>